<dbReference type="GO" id="GO:0042147">
    <property type="term" value="P:retrograde transport, endosome to Golgi"/>
    <property type="evidence" value="ECO:0007669"/>
    <property type="project" value="TreeGrafter"/>
</dbReference>
<comment type="similarity">
    <text evidence="1">Belongs to the HEATR5 family.</text>
</comment>
<reference evidence="4" key="1">
    <citation type="submission" date="2021-03" db="EMBL/GenBank/DDBJ databases">
        <authorList>
            <person name="Tagirdzhanova G."/>
        </authorList>
    </citation>
    <scope>NUCLEOTIDE SEQUENCE</scope>
</reference>
<evidence type="ECO:0000313" key="5">
    <source>
        <dbReference type="Proteomes" id="UP000664169"/>
    </source>
</evidence>
<dbReference type="PANTHER" id="PTHR21663">
    <property type="entry name" value="HYPOTHETICAL HEAT DOMAIN-CONTAINING"/>
    <property type="match status" value="1"/>
</dbReference>
<dbReference type="Gene3D" id="1.25.10.10">
    <property type="entry name" value="Leucine-rich Repeat Variant"/>
    <property type="match status" value="3"/>
</dbReference>
<name>A0A8H3EV07_9LECA</name>
<dbReference type="InterPro" id="IPR016024">
    <property type="entry name" value="ARM-type_fold"/>
</dbReference>
<dbReference type="GO" id="GO:0005794">
    <property type="term" value="C:Golgi apparatus"/>
    <property type="evidence" value="ECO:0007669"/>
    <property type="project" value="TreeGrafter"/>
</dbReference>
<evidence type="ECO:0000256" key="2">
    <source>
        <dbReference type="SAM" id="MobiDB-lite"/>
    </source>
</evidence>
<dbReference type="Proteomes" id="UP000664169">
    <property type="component" value="Unassembled WGS sequence"/>
</dbReference>
<dbReference type="GO" id="GO:0005829">
    <property type="term" value="C:cytosol"/>
    <property type="evidence" value="ECO:0007669"/>
    <property type="project" value="GOC"/>
</dbReference>
<dbReference type="GO" id="GO:0006897">
    <property type="term" value="P:endocytosis"/>
    <property type="evidence" value="ECO:0007669"/>
    <property type="project" value="TreeGrafter"/>
</dbReference>
<dbReference type="PANTHER" id="PTHR21663:SF0">
    <property type="entry name" value="HEAT REPEAT-CONTAINING PROTEIN 5B"/>
    <property type="match status" value="1"/>
</dbReference>
<dbReference type="GO" id="GO:0008104">
    <property type="term" value="P:intracellular protein localization"/>
    <property type="evidence" value="ECO:0007669"/>
    <property type="project" value="TreeGrafter"/>
</dbReference>
<dbReference type="InterPro" id="IPR040108">
    <property type="entry name" value="Laa1/Sip1/HEATR5"/>
</dbReference>
<keyword evidence="5" id="KW-1185">Reference proteome</keyword>
<feature type="compositionally biased region" description="Polar residues" evidence="2">
    <location>
        <begin position="1"/>
        <end position="13"/>
    </location>
</feature>
<dbReference type="EMBL" id="CAJPDQ010000007">
    <property type="protein sequence ID" value="CAF9912867.1"/>
    <property type="molecule type" value="Genomic_DNA"/>
</dbReference>
<sequence>MSTSAQLKRSASINRKDEISRPTKPTSGSEVELDIQKLHSLASEQQDQYLFNFVTTLEKHIYILSSATLKTQQTALKKELFQVLTLLTPAPSRVIRKALGRCLTRIFDKGDRRLLFETITELTELLGASKVEKDIRNKHAAVYCLGEIYKVAGDGITNLSGLVCTALLKLLKNASNHVCLRAAIFRTLGAIGASIGGSLDEGVARDVWKQARSISTNDRGALVQINACWCLEQFITNTAYFNNTTDYDSLKSAIWKVGDNQEPKVRHAAASCLAAMMIRAYSETGSVVPVPKTPRLRRPKKNAGIEADPEDEVDSMRLASPTWKKSALHLELSLQDMLRQLSAQYVRAPSSNKLRATIVCCYTKIFKALEPHVIEVNFEFISEHLLVDLLSNTVIAHHRYRLLLTRRFVQKMLGEVIGRQILGESAQLASAKLLINNILKNYPQVLKEKPEPSKNTLTGGLNALASFIQALGPAFAPLSDTCREALIQVLQHPSYTVQIHASYCLRLFSNFCPQQLLPCATSCLNSLMKELDQLSSDRAAARKSVGYANGLAAVLSVSSQQPLYSSLDIISNVLKQATNLLKSSANAELRVSGTQVQVAWVLIGGLMSLGPNFVKVHLSQLLLLWRNALPRSLSKENMGQRGSAELSYLVHVRECALGCVLSFLEYNSRLLTSDISKRIANLLQNTIDFLQDLPSVREDMDLAPKLIPSLQLYDLVQMVQRRVLQCLTRLATKSPHTSQDILSQASLLAFSLACFAEPEGYAKGSLGVAISNSANFDGIWNVADNVGFGISGLMRGLEIKELPGEQEASTASQWNNQAHAHDSVDSLIFSPVCGAREHDSVYMHLVDKQGIEELPDPPATEVVNSAIAFFAMALPLQASKVQESSLVQLSLYLGAKSLLRDPGRRAAVTINIVLALLNCLKVSSGETSANNGNLKNTAVEKCLDDLLRTLIIDPDKFVRNAAYEALGRLCNGAGTALTSTIVNSLIDTIVSNREPNTRAGCAMALASINSRVGGMAAGYHLRKIHGILMSLCSDPHPTVHFWAIEALARVAESAGLTFSSYMGSTLGLLAQLWLSDSHCEEADAIGTSNAELELPTPAVIAHTIASLINVLGPDLQDMSKHRNLIFTLIKQFDKDENSMVQSQSLQCWQYIYLYAAPKVDFGRYVRQLQRGLNNNDLGVHYAAVDGLYRLMQRDAQKTIDAAETGIEDQIWASLDKVEDHKGICNIIETWLIQTCLEQPVKWIVRCQQTLTQTTVNTSETLAAEIHADDKGEQNTAPNMQDEEVAGFNIGDSKVNADGTGPAGSGLLRWQIRAFASECLNSVVMMCSKDLQTDAESSAGALLQSKLSEVIRMAFLASTSSVVQMRITGLKLINQILITFGKTPDPDFSEALLLEQYQAQISSALTPAFGSDSTPQLATAAINVCATFISTGLVTDVDRMGRILKLLVSALASFTVDSKDPSIGDLKGLSPNAQKMVKLAVLSAWAELQVASTEHDYLVDVVQPYIAKLTPLWLTSLQDFARLRFEPDISSSIGVSLDDSLDNIYAALNRQTLLEFYQDTWLTLLEAIASLVDQDSGFVFDALDGKGDSKAINGTVSKSQDINYRDEPVAFFFVLYGLAFEALMTRPNQREAEVQDQTLEILVALKKILRPSVAGHAIYQDIVFSETMDVFDRLAQTEPFPVQSAIVEITRNLCLSHPSAEEDASDEHLSENIEQLFELTRIIVLVLTGVLPNLSEKPIAIRTQMSDESVNLIAVSLAALVDAADVFPSVIRTDLHACIIHIFTTILGTGACQTLVVPRVLPLLKRFIQNLSEDIEEGSQSGSVLSDQLRVCLARIRTILLNAQKRESDASLQCARNTLLAIVIVLTTGGSSISPNDSLINEVLSDLLDCLSDLGLGKVASNCSRSLLLMDQELPTSQIIASYLVPRLLNFLLNPDQVDPDGAKPTVLNALLSFLATLSPDSERRVALVCVLLPALLARAESLGKEIYPDISVRLLAIAAANQTTFKSVVSGLNPEQKVLMEEVLRAGGIGRSDSANRITGREEPSIALKMNFG</sequence>
<organism evidence="4 5">
    <name type="scientific">Gomphillus americanus</name>
    <dbReference type="NCBI Taxonomy" id="1940652"/>
    <lineage>
        <taxon>Eukaryota</taxon>
        <taxon>Fungi</taxon>
        <taxon>Dikarya</taxon>
        <taxon>Ascomycota</taxon>
        <taxon>Pezizomycotina</taxon>
        <taxon>Lecanoromycetes</taxon>
        <taxon>OSLEUM clade</taxon>
        <taxon>Ostropomycetidae</taxon>
        <taxon>Ostropales</taxon>
        <taxon>Graphidaceae</taxon>
        <taxon>Gomphilloideae</taxon>
        <taxon>Gomphillus</taxon>
    </lineage>
</organism>
<dbReference type="Pfam" id="PF20210">
    <property type="entry name" value="Laa1_Sip1_HTR5"/>
    <property type="match status" value="1"/>
</dbReference>
<accession>A0A8H3EV07</accession>
<dbReference type="InterPro" id="IPR011989">
    <property type="entry name" value="ARM-like"/>
</dbReference>
<evidence type="ECO:0000259" key="3">
    <source>
        <dbReference type="Pfam" id="PF25808"/>
    </source>
</evidence>
<dbReference type="InterPro" id="IPR046837">
    <property type="entry name" value="Laa1/Sip1/HEATR5-like_HEAT"/>
</dbReference>
<comment type="caution">
    <text evidence="4">The sequence shown here is derived from an EMBL/GenBank/DDBJ whole genome shotgun (WGS) entry which is preliminary data.</text>
</comment>
<dbReference type="SUPFAM" id="SSF48371">
    <property type="entry name" value="ARM repeat"/>
    <property type="match status" value="3"/>
</dbReference>
<gene>
    <name evidence="4" type="ORF">GOMPHAMPRED_007794</name>
</gene>
<evidence type="ECO:0000256" key="1">
    <source>
        <dbReference type="ARBA" id="ARBA00008304"/>
    </source>
</evidence>
<feature type="region of interest" description="Disordered" evidence="2">
    <location>
        <begin position="290"/>
        <end position="311"/>
    </location>
</feature>
<feature type="domain" description="LAA1-like C-terminal TPR repeats" evidence="3">
    <location>
        <begin position="1875"/>
        <end position="2035"/>
    </location>
</feature>
<dbReference type="InterPro" id="IPR057981">
    <property type="entry name" value="TPR_LAA1-like_C"/>
</dbReference>
<dbReference type="GO" id="GO:0030139">
    <property type="term" value="C:endocytic vesicle"/>
    <property type="evidence" value="ECO:0007669"/>
    <property type="project" value="TreeGrafter"/>
</dbReference>
<protein>
    <recommendedName>
        <fullName evidence="3">LAA1-like C-terminal TPR repeats domain-containing protein</fullName>
    </recommendedName>
</protein>
<evidence type="ECO:0000313" key="4">
    <source>
        <dbReference type="EMBL" id="CAF9912867.1"/>
    </source>
</evidence>
<dbReference type="GO" id="GO:0016020">
    <property type="term" value="C:membrane"/>
    <property type="evidence" value="ECO:0007669"/>
    <property type="project" value="TreeGrafter"/>
</dbReference>
<dbReference type="Pfam" id="PF25808">
    <property type="entry name" value="TPR_LAA1_C"/>
    <property type="match status" value="1"/>
</dbReference>
<dbReference type="OrthoDB" id="192608at2759"/>
<proteinExistence type="inferred from homology"/>
<feature type="region of interest" description="Disordered" evidence="2">
    <location>
        <begin position="1"/>
        <end position="28"/>
    </location>
</feature>